<dbReference type="AlphaFoldDB" id="A0A2U8PY72"/>
<dbReference type="EMBL" id="CP029426">
    <property type="protein sequence ID" value="AWM02551.1"/>
    <property type="molecule type" value="Genomic_DNA"/>
</dbReference>
<dbReference type="Proteomes" id="UP000215884">
    <property type="component" value="Chromosome"/>
</dbReference>
<name>A0A2U8PY72_9BRAD</name>
<gene>
    <name evidence="2" type="ORF">CIT40_22625</name>
</gene>
<dbReference type="RefSeq" id="WP_094891340.1">
    <property type="nucleotide sequence ID" value="NZ_CP029426.2"/>
</dbReference>
<proteinExistence type="predicted"/>
<feature type="region of interest" description="Disordered" evidence="1">
    <location>
        <begin position="22"/>
        <end position="54"/>
    </location>
</feature>
<feature type="compositionally biased region" description="Low complexity" evidence="1">
    <location>
        <begin position="41"/>
        <end position="50"/>
    </location>
</feature>
<keyword evidence="3" id="KW-1185">Reference proteome</keyword>
<dbReference type="InterPro" id="IPR032869">
    <property type="entry name" value="WHH_dom_containing"/>
</dbReference>
<protein>
    <submittedName>
        <fullName evidence="2">Uncharacterized protein</fullName>
    </submittedName>
</protein>
<organism evidence="2 3">
    <name type="scientific">Bradyrhizobium amphicarpaeae</name>
    <dbReference type="NCBI Taxonomy" id="1404768"/>
    <lineage>
        <taxon>Bacteria</taxon>
        <taxon>Pseudomonadati</taxon>
        <taxon>Pseudomonadota</taxon>
        <taxon>Alphaproteobacteria</taxon>
        <taxon>Hyphomicrobiales</taxon>
        <taxon>Nitrobacteraceae</taxon>
        <taxon>Bradyrhizobium</taxon>
    </lineage>
</organism>
<evidence type="ECO:0000313" key="2">
    <source>
        <dbReference type="EMBL" id="AWM02551.1"/>
    </source>
</evidence>
<evidence type="ECO:0000313" key="3">
    <source>
        <dbReference type="Proteomes" id="UP000215884"/>
    </source>
</evidence>
<evidence type="ECO:0000256" key="1">
    <source>
        <dbReference type="SAM" id="MobiDB-lite"/>
    </source>
</evidence>
<feature type="region of interest" description="Disordered" evidence="1">
    <location>
        <begin position="66"/>
        <end position="91"/>
    </location>
</feature>
<accession>A0A2U8PY72</accession>
<dbReference type="OrthoDB" id="8256654at2"/>
<reference evidence="2 3" key="2">
    <citation type="journal article" date="2019" name="Int. J. Syst. Evol. Microbiol.">
        <title>Description and complete genome sequence of Bradyrhizobium amphicarpaeae sp. nov., harbouring photosystem and nitrogen-fixation genes.</title>
        <authorList>
            <person name="Bromfield E.S.P."/>
            <person name="Cloutier S."/>
            <person name="Nguyen H.D.T."/>
        </authorList>
    </citation>
    <scope>NUCLEOTIDE SEQUENCE [LARGE SCALE GENOMIC DNA]</scope>
    <source>
        <strain evidence="2 3">39S1MB</strain>
    </source>
</reference>
<feature type="compositionally biased region" description="Acidic residues" evidence="1">
    <location>
        <begin position="74"/>
        <end position="85"/>
    </location>
</feature>
<sequence>MGDYSLVQVEHQPDFENVALVPVDHDPFSDDGVAQQPPGPQAQEQFAQPQPSLPATGVQRLYVGPAAKVTQPSEEGESWDPESEANDTSAAVRPAATIPPQNKLPPDLSHFIPLGELKPATFTSTQQIGHRAIDTLLALGVPLHNAQELATRIGNLLTLTPLGVAGSFLNLIDAKRRDDLPGAVEAASGLIPGAKGAGRVAANEVRALTSKVRLLPAAWAAKKGYAGVGTTVNGGPTFAGTEHLYPAAQGQLSVVNIPLTGSYRKDFVLANEEGKFAEKPDGYMWHHVDDFNPQTGRATFELIDKDAHNATRPHAGSVAQYVKHHGVPYKR</sequence>
<dbReference type="KEGG" id="brq:CIT40_22625"/>
<reference evidence="2 3" key="1">
    <citation type="journal article" date="2017" name="Syst. Appl. Microbiol.">
        <title>Soybeans inoculated with root zone soils of Canadian native legumes harbour diverse and novel Bradyrhizobium spp. that possess agricultural potential.</title>
        <authorList>
            <person name="Bromfield E.S.P."/>
            <person name="Cloutier S."/>
            <person name="Tambong J.T."/>
            <person name="Tran Thi T.V."/>
        </authorList>
    </citation>
    <scope>NUCLEOTIDE SEQUENCE [LARGE SCALE GENOMIC DNA]</scope>
    <source>
        <strain evidence="2 3">39S1MB</strain>
    </source>
</reference>
<dbReference type="Pfam" id="PF14414">
    <property type="entry name" value="WHH"/>
    <property type="match status" value="1"/>
</dbReference>